<dbReference type="InterPro" id="IPR010982">
    <property type="entry name" value="Lambda_DNA-bd_dom_sf"/>
</dbReference>
<gene>
    <name evidence="1" type="ORF">COO91_03399</name>
</gene>
<dbReference type="RefSeq" id="WP_100899089.1">
    <property type="nucleotide sequence ID" value="NZ_CAWNNC010000001.1"/>
</dbReference>
<reference evidence="1 2" key="1">
    <citation type="submission" date="2017-11" db="EMBL/GenBank/DDBJ databases">
        <title>Complete genome of a free-living desiccation-tolerant cyanobacterium and its photosynthetic adaptation to extreme terrestrial habitat.</title>
        <authorList>
            <person name="Shang J."/>
        </authorList>
    </citation>
    <scope>NUCLEOTIDE SEQUENCE [LARGE SCALE GENOMIC DNA]</scope>
    <source>
        <strain evidence="1 2">CCNUN1</strain>
    </source>
</reference>
<name>A0A2K8SPR0_9NOSO</name>
<proteinExistence type="predicted"/>
<dbReference type="GO" id="GO:0003677">
    <property type="term" value="F:DNA binding"/>
    <property type="evidence" value="ECO:0007669"/>
    <property type="project" value="InterPro"/>
</dbReference>
<evidence type="ECO:0000313" key="1">
    <source>
        <dbReference type="EMBL" id="AUB37454.1"/>
    </source>
</evidence>
<dbReference type="OrthoDB" id="493018at2"/>
<protein>
    <submittedName>
        <fullName evidence="1">Archaeal ribosome-binding protein aMBF1</fullName>
    </submittedName>
</protein>
<keyword evidence="2" id="KW-1185">Reference proteome</keyword>
<organism evidence="1 2">
    <name type="scientific">Nostoc flagelliforme CCNUN1</name>
    <dbReference type="NCBI Taxonomy" id="2038116"/>
    <lineage>
        <taxon>Bacteria</taxon>
        <taxon>Bacillati</taxon>
        <taxon>Cyanobacteriota</taxon>
        <taxon>Cyanophyceae</taxon>
        <taxon>Nostocales</taxon>
        <taxon>Nostocaceae</taxon>
        <taxon>Nostoc</taxon>
    </lineage>
</organism>
<dbReference type="AlphaFoldDB" id="A0A2K8SPR0"/>
<dbReference type="Proteomes" id="UP000232003">
    <property type="component" value="Chromosome"/>
</dbReference>
<dbReference type="SUPFAM" id="SSF47413">
    <property type="entry name" value="lambda repressor-like DNA-binding domains"/>
    <property type="match status" value="1"/>
</dbReference>
<dbReference type="KEGG" id="nfl:COO91_03399"/>
<accession>A0A2K8SPR0</accession>
<dbReference type="EMBL" id="CP024785">
    <property type="protein sequence ID" value="AUB37454.1"/>
    <property type="molecule type" value="Genomic_DNA"/>
</dbReference>
<evidence type="ECO:0000313" key="2">
    <source>
        <dbReference type="Proteomes" id="UP000232003"/>
    </source>
</evidence>
<sequence length="78" mass="9010">MTQQILPLMHPREFLYEFPLTYGQLAQQLGVTIYAVDNWMGNRANPSRQTQRQVADFAARLKENAQLRKSVLSTEAEE</sequence>